<gene>
    <name evidence="13" type="ORF">FM069_02815</name>
</gene>
<keyword evidence="4" id="KW-0488">Methylation</keyword>
<evidence type="ECO:0000256" key="1">
    <source>
        <dbReference type="ARBA" id="ARBA00004377"/>
    </source>
</evidence>
<feature type="transmembrane region" description="Helical" evidence="11">
    <location>
        <begin position="21"/>
        <end position="45"/>
    </location>
</feature>
<dbReference type="GO" id="GO:0015627">
    <property type="term" value="C:type II protein secretion system complex"/>
    <property type="evidence" value="ECO:0007669"/>
    <property type="project" value="InterPro"/>
</dbReference>
<evidence type="ECO:0000256" key="5">
    <source>
        <dbReference type="ARBA" id="ARBA00022519"/>
    </source>
</evidence>
<evidence type="ECO:0000256" key="6">
    <source>
        <dbReference type="ARBA" id="ARBA00022692"/>
    </source>
</evidence>
<name>A0A553H311_9PSED</name>
<keyword evidence="5" id="KW-0997">Cell inner membrane</keyword>
<evidence type="ECO:0000256" key="7">
    <source>
        <dbReference type="ARBA" id="ARBA00022989"/>
    </source>
</evidence>
<keyword evidence="6 11" id="KW-0812">Transmembrane</keyword>
<evidence type="ECO:0000256" key="3">
    <source>
        <dbReference type="ARBA" id="ARBA00022475"/>
    </source>
</evidence>
<dbReference type="Proteomes" id="UP000315235">
    <property type="component" value="Unassembled WGS sequence"/>
</dbReference>
<dbReference type="Gene3D" id="3.55.40.10">
    <property type="entry name" value="minor pseudopilin epsh domain"/>
    <property type="match status" value="1"/>
</dbReference>
<comment type="caution">
    <text evidence="13">The sequence shown here is derived from an EMBL/GenBank/DDBJ whole genome shotgun (WGS) entry which is preliminary data.</text>
</comment>
<keyword evidence="7 11" id="KW-1133">Transmembrane helix</keyword>
<feature type="domain" description="General secretion pathway GspH" evidence="12">
    <location>
        <begin position="59"/>
        <end position="163"/>
    </location>
</feature>
<proteinExistence type="inferred from homology"/>
<sequence>MPPLFLSQQRTVPMRHARQKAFSLLELLISLALLSIFAGIALPAFGQWVDRTRLDVLRDQLHAHLQDARITSVVRNRDIEVCGSTDGLVCDEEWNHGWLVRYADSDQTIQQFRIQTRHVLAWQGFSPRLRFQRNGTVPTGNGRFILCDPKGRDGRQLVINRQGRVKPLPLNDEDRGTSCH</sequence>
<reference evidence="13 14" key="1">
    <citation type="submission" date="2019-07" db="EMBL/GenBank/DDBJ databases">
        <title>Pseudomonas mangiferae sp. nov., isolated from bark of mango tree in Thailand.</title>
        <authorList>
            <person name="Srisuk N."/>
            <person name="Anurat P."/>
        </authorList>
    </citation>
    <scope>NUCLEOTIDE SEQUENCE [LARGE SCALE GENOMIC DNA]</scope>
    <source>
        <strain evidence="13 14">DMKU_BBB3-04</strain>
    </source>
</reference>
<comment type="similarity">
    <text evidence="9">Belongs to the GSP H family.</text>
</comment>
<dbReference type="GO" id="GO:0015628">
    <property type="term" value="P:protein secretion by the type II secretion system"/>
    <property type="evidence" value="ECO:0007669"/>
    <property type="project" value="InterPro"/>
</dbReference>
<evidence type="ECO:0000256" key="9">
    <source>
        <dbReference type="ARBA" id="ARBA00025772"/>
    </source>
</evidence>
<evidence type="ECO:0000256" key="10">
    <source>
        <dbReference type="ARBA" id="ARBA00030775"/>
    </source>
</evidence>
<protein>
    <recommendedName>
        <fullName evidence="2">Type II secretion system protein H</fullName>
    </recommendedName>
    <alternativeName>
        <fullName evidence="10">General secretion pathway protein H</fullName>
    </alternativeName>
</protein>
<dbReference type="OrthoDB" id="6120962at2"/>
<dbReference type="EMBL" id="VJOY01000002">
    <property type="protein sequence ID" value="TRX76138.1"/>
    <property type="molecule type" value="Genomic_DNA"/>
</dbReference>
<evidence type="ECO:0000256" key="4">
    <source>
        <dbReference type="ARBA" id="ARBA00022481"/>
    </source>
</evidence>
<dbReference type="InterPro" id="IPR045584">
    <property type="entry name" value="Pilin-like"/>
</dbReference>
<evidence type="ECO:0000256" key="2">
    <source>
        <dbReference type="ARBA" id="ARBA00021549"/>
    </source>
</evidence>
<dbReference type="InterPro" id="IPR012902">
    <property type="entry name" value="N_methyl_site"/>
</dbReference>
<keyword evidence="8 11" id="KW-0472">Membrane</keyword>
<dbReference type="NCBIfam" id="TIGR02532">
    <property type="entry name" value="IV_pilin_GFxxxE"/>
    <property type="match status" value="1"/>
</dbReference>
<keyword evidence="14" id="KW-1185">Reference proteome</keyword>
<comment type="subcellular location">
    <subcellularLocation>
        <location evidence="1">Cell inner membrane</location>
        <topology evidence="1">Single-pass membrane protein</topology>
    </subcellularLocation>
</comment>
<keyword evidence="3" id="KW-1003">Cell membrane</keyword>
<accession>A0A553H311</accession>
<dbReference type="SUPFAM" id="SSF54523">
    <property type="entry name" value="Pili subunits"/>
    <property type="match status" value="1"/>
</dbReference>
<dbReference type="AlphaFoldDB" id="A0A553H311"/>
<evidence type="ECO:0000259" key="12">
    <source>
        <dbReference type="Pfam" id="PF12019"/>
    </source>
</evidence>
<dbReference type="Pfam" id="PF12019">
    <property type="entry name" value="GspH"/>
    <property type="match status" value="1"/>
</dbReference>
<evidence type="ECO:0000313" key="14">
    <source>
        <dbReference type="Proteomes" id="UP000315235"/>
    </source>
</evidence>
<evidence type="ECO:0000256" key="8">
    <source>
        <dbReference type="ARBA" id="ARBA00023136"/>
    </source>
</evidence>
<evidence type="ECO:0000313" key="13">
    <source>
        <dbReference type="EMBL" id="TRX76138.1"/>
    </source>
</evidence>
<organism evidence="13 14">
    <name type="scientific">Pseudomonas mangiferae</name>
    <dbReference type="NCBI Taxonomy" id="2593654"/>
    <lineage>
        <taxon>Bacteria</taxon>
        <taxon>Pseudomonadati</taxon>
        <taxon>Pseudomonadota</taxon>
        <taxon>Gammaproteobacteria</taxon>
        <taxon>Pseudomonadales</taxon>
        <taxon>Pseudomonadaceae</taxon>
        <taxon>Pseudomonas</taxon>
    </lineage>
</organism>
<evidence type="ECO:0000256" key="11">
    <source>
        <dbReference type="SAM" id="Phobius"/>
    </source>
</evidence>
<dbReference type="InterPro" id="IPR022346">
    <property type="entry name" value="T2SS_GspH"/>
</dbReference>
<dbReference type="Pfam" id="PF07963">
    <property type="entry name" value="N_methyl"/>
    <property type="match status" value="1"/>
</dbReference>
<dbReference type="GO" id="GO:0005886">
    <property type="term" value="C:plasma membrane"/>
    <property type="evidence" value="ECO:0007669"/>
    <property type="project" value="UniProtKB-SubCell"/>
</dbReference>